<dbReference type="InterPro" id="IPR007145">
    <property type="entry name" value="MAP65_Ase1_PRC1"/>
</dbReference>
<organism evidence="3">
    <name type="scientific">Serpula lacrymans var. lacrymans (strain S7.3)</name>
    <name type="common">Dry rot fungus</name>
    <dbReference type="NCBI Taxonomy" id="936435"/>
    <lineage>
        <taxon>Eukaryota</taxon>
        <taxon>Fungi</taxon>
        <taxon>Dikarya</taxon>
        <taxon>Basidiomycota</taxon>
        <taxon>Agaricomycotina</taxon>
        <taxon>Agaricomycetes</taxon>
        <taxon>Agaricomycetidae</taxon>
        <taxon>Boletales</taxon>
        <taxon>Coniophorineae</taxon>
        <taxon>Serpulaceae</taxon>
        <taxon>Serpula</taxon>
    </lineage>
</organism>
<dbReference type="EMBL" id="GL945488">
    <property type="protein sequence ID" value="EGN94424.1"/>
    <property type="molecule type" value="Genomic_DNA"/>
</dbReference>
<dbReference type="OMA" id="ELCELWM"/>
<dbReference type="PANTHER" id="PTHR19321:SF41">
    <property type="entry name" value="FASCETTO-RELATED"/>
    <property type="match status" value="1"/>
</dbReference>
<evidence type="ECO:0000313" key="3">
    <source>
        <dbReference type="Proteomes" id="UP000008063"/>
    </source>
</evidence>
<dbReference type="HOGENOM" id="CLU_009812_0_0_1"/>
<feature type="compositionally biased region" description="Pro residues" evidence="1">
    <location>
        <begin position="899"/>
        <end position="908"/>
    </location>
</feature>
<gene>
    <name evidence="2" type="ORF">SERLA73DRAFT_163026</name>
</gene>
<accession>F8QB38</accession>
<dbReference type="GO" id="GO:0008017">
    <property type="term" value="F:microtubule binding"/>
    <property type="evidence" value="ECO:0007669"/>
    <property type="project" value="InterPro"/>
</dbReference>
<dbReference type="GO" id="GO:1990023">
    <property type="term" value="C:mitotic spindle midzone"/>
    <property type="evidence" value="ECO:0007669"/>
    <property type="project" value="TreeGrafter"/>
</dbReference>
<feature type="compositionally biased region" description="Polar residues" evidence="1">
    <location>
        <begin position="928"/>
        <end position="966"/>
    </location>
</feature>
<feature type="compositionally biased region" description="Gly residues" evidence="1">
    <location>
        <begin position="991"/>
        <end position="1003"/>
    </location>
</feature>
<dbReference type="InParanoid" id="F8QB38"/>
<name>F8QB38_SERL3</name>
<dbReference type="FunCoup" id="F8QB38">
    <property type="interactions" value="220"/>
</dbReference>
<keyword evidence="3" id="KW-1185">Reference proteome</keyword>
<dbReference type="PANTHER" id="PTHR19321">
    <property type="entry name" value="PROTEIN REGULATOR OF CYTOKINESIS 1 PRC1-RELATED"/>
    <property type="match status" value="1"/>
</dbReference>
<feature type="compositionally biased region" description="Polar residues" evidence="1">
    <location>
        <begin position="798"/>
        <end position="832"/>
    </location>
</feature>
<dbReference type="AlphaFoldDB" id="F8QB38"/>
<protein>
    <submittedName>
        <fullName evidence="2">Uncharacterized protein</fullName>
    </submittedName>
</protein>
<feature type="region of interest" description="Disordered" evidence="1">
    <location>
        <begin position="867"/>
        <end position="1012"/>
    </location>
</feature>
<dbReference type="GO" id="GO:0005737">
    <property type="term" value="C:cytoplasm"/>
    <property type="evidence" value="ECO:0007669"/>
    <property type="project" value="TreeGrafter"/>
</dbReference>
<dbReference type="Proteomes" id="UP000008063">
    <property type="component" value="Unassembled WGS sequence"/>
</dbReference>
<dbReference type="Gene3D" id="1.20.58.1520">
    <property type="match status" value="1"/>
</dbReference>
<evidence type="ECO:0000256" key="1">
    <source>
        <dbReference type="SAM" id="MobiDB-lite"/>
    </source>
</evidence>
<dbReference type="STRING" id="936435.F8QB38"/>
<dbReference type="GO" id="GO:0051256">
    <property type="term" value="P:mitotic spindle midzone assembly"/>
    <property type="evidence" value="ECO:0007669"/>
    <property type="project" value="TreeGrafter"/>
</dbReference>
<feature type="compositionally biased region" description="Polar residues" evidence="1">
    <location>
        <begin position="839"/>
        <end position="848"/>
    </location>
</feature>
<sequence>MATKLQDPAPCHSTRVAAKGLMPQDTTLHSTLLAFTRYGLPTIPNIYKVDALQSTCGPSAFNRTLSQEKQLKFIHYQFNLVEQIVDDGKKLLDKVIFNENIQSHKTFSDYFNPDIFVVRLPKRINNNPEPALVIEIKTHGALSLCDINEVSKQAAFSKLDLATQEAFSSNAWKPSRPLSIPFIWPLEKQDLSCLKTDGKLLTQTQFSHTVKLAMRARPHDIISHCLYQTVYSRGNHSLIIFLIAQLKILYVSNSGISVDVLARALLNTKSKKHVTAQTRFESESMTRLLPTLHVQLGLPPTALEDELQTLQHTLTRAVESQIEIRRKQVDEWYAKCDGVESECMRYSRALGTNAQVAGSVAALGDLKGEKVLPNRYQRAMEYQEKLRQMYHTKLEQLTTLTNRLNSLSRILGANCFQLDILQPVIASGEDIDNPHAYRDVTPDRFSKLEKELVRGKGEVTKRLNQLAEIFVHIDWLYTELGVDPPTYDDNPSCSSSLAIPSYLLPRSSSSCNLPADESRDYYIIFSRFVTLLDSSSSQEASPAALLTSMGVEPTQSMLSWTDKLCLELGELKKRRESHIQAMYDQLEGLWKRMGAEEDAMDGFVEANRGTTQLVVQAYEEELERMLELKRERMGEFIGNARTEIESLWEELMVGDEEREEFAAFADDEHTEDLLSQHEHEIAKLKAEVKLKSPLLASIRKYFDICNEEKELERAASDQTRLLGRAGGRDPGRLLREEKMRRRVGKEKPKLEQQLLTALPSWEKTHDRPFLVHGESILQTLMEAVSAGDQENKKKGPASQYSAQALKSTQGLKPSHNGNNINPQSGTVRSSYASYVPGKSGTNHSSSGIVTPAVRPGSSLSVAHGVAYSNKRQKMTEHARISSPTKGRTPSGGSGLPRPVTQPAPPLPPGTKQVYASLGWGRPPAVMQRATSQNSVSGYGTSTNFGSSGNLGSSVTGRTASGASQRDSTARKASRIRRESFKPRPSQDGMAAGIGGGWRAGFGGISLPEEEGC</sequence>
<feature type="region of interest" description="Disordered" evidence="1">
    <location>
        <begin position="787"/>
        <end position="851"/>
    </location>
</feature>
<evidence type="ECO:0000313" key="2">
    <source>
        <dbReference type="EMBL" id="EGN94424.1"/>
    </source>
</evidence>
<dbReference type="OrthoDB" id="642895at2759"/>
<reference evidence="3" key="1">
    <citation type="journal article" date="2011" name="Science">
        <title>The plant cell wall-decomposing machinery underlies the functional diversity of forest fungi.</title>
        <authorList>
            <person name="Eastwood D.C."/>
            <person name="Floudas D."/>
            <person name="Binder M."/>
            <person name="Majcherczyk A."/>
            <person name="Schneider P."/>
            <person name="Aerts A."/>
            <person name="Asiegbu F.O."/>
            <person name="Baker S.E."/>
            <person name="Barry K."/>
            <person name="Bendiksby M."/>
            <person name="Blumentritt M."/>
            <person name="Coutinho P.M."/>
            <person name="Cullen D."/>
            <person name="de Vries R.P."/>
            <person name="Gathman A."/>
            <person name="Goodell B."/>
            <person name="Henrissat B."/>
            <person name="Ihrmark K."/>
            <person name="Kauserud H."/>
            <person name="Kohler A."/>
            <person name="LaButti K."/>
            <person name="Lapidus A."/>
            <person name="Lavin J.L."/>
            <person name="Lee Y.-H."/>
            <person name="Lindquist E."/>
            <person name="Lilly W."/>
            <person name="Lucas S."/>
            <person name="Morin E."/>
            <person name="Murat C."/>
            <person name="Oguiza J.A."/>
            <person name="Park J."/>
            <person name="Pisabarro A.G."/>
            <person name="Riley R."/>
            <person name="Rosling A."/>
            <person name="Salamov A."/>
            <person name="Schmidt O."/>
            <person name="Schmutz J."/>
            <person name="Skrede I."/>
            <person name="Stenlid J."/>
            <person name="Wiebenga A."/>
            <person name="Xie X."/>
            <person name="Kuees U."/>
            <person name="Hibbett D.S."/>
            <person name="Hoffmeister D."/>
            <person name="Hoegberg N."/>
            <person name="Martin F."/>
            <person name="Grigoriev I.V."/>
            <person name="Watkinson S.C."/>
        </authorList>
    </citation>
    <scope>NUCLEOTIDE SEQUENCE [LARGE SCALE GENOMIC DNA]</scope>
    <source>
        <strain evidence="3">strain S7.3</strain>
    </source>
</reference>
<proteinExistence type="predicted"/>
<dbReference type="Pfam" id="PF03999">
    <property type="entry name" value="MAP65_ASE1"/>
    <property type="match status" value="1"/>
</dbReference>